<dbReference type="Pfam" id="PF01242">
    <property type="entry name" value="PTPS"/>
    <property type="match status" value="1"/>
</dbReference>
<dbReference type="STRING" id="445932.Emin_0636"/>
<dbReference type="HOGENOM" id="CLU_111016_1_2_0"/>
<evidence type="ECO:0000256" key="6">
    <source>
        <dbReference type="ARBA" id="ARBA00023239"/>
    </source>
</evidence>
<evidence type="ECO:0000256" key="1">
    <source>
        <dbReference type="ARBA" id="ARBA00005061"/>
    </source>
</evidence>
<dbReference type="KEGG" id="emi:Emin_0636"/>
<feature type="active site" description="Charge relay system" evidence="9">
    <location>
        <position position="63"/>
    </location>
</feature>
<evidence type="ECO:0000256" key="9">
    <source>
        <dbReference type="PIRSR" id="PIRSR006113-1"/>
    </source>
</evidence>
<comment type="catalytic activity">
    <reaction evidence="7 8">
        <text>7,8-dihydroneopterin 3'-triphosphate + H2O = 6-carboxy-5,6,7,8-tetrahydropterin + triphosphate + acetaldehyde + 2 H(+)</text>
        <dbReference type="Rhea" id="RHEA:27966"/>
        <dbReference type="ChEBI" id="CHEBI:15343"/>
        <dbReference type="ChEBI" id="CHEBI:15377"/>
        <dbReference type="ChEBI" id="CHEBI:15378"/>
        <dbReference type="ChEBI" id="CHEBI:18036"/>
        <dbReference type="ChEBI" id="CHEBI:58462"/>
        <dbReference type="ChEBI" id="CHEBI:61032"/>
        <dbReference type="EC" id="4.1.2.50"/>
    </reaction>
</comment>
<dbReference type="UniPathway" id="UPA00391"/>
<comment type="cofactor">
    <cofactor evidence="8 10">
        <name>Zn(2+)</name>
        <dbReference type="ChEBI" id="CHEBI:29105"/>
    </cofactor>
    <text evidence="8 10">Binds 1 zinc ion per subunit.</text>
</comment>
<dbReference type="EMBL" id="CP001055">
    <property type="protein sequence ID" value="ACC98191.1"/>
    <property type="molecule type" value="Genomic_DNA"/>
</dbReference>
<evidence type="ECO:0000256" key="8">
    <source>
        <dbReference type="PIRNR" id="PIRNR006113"/>
    </source>
</evidence>
<dbReference type="InterPro" id="IPR007115">
    <property type="entry name" value="6-PTP_synth/QueD"/>
</dbReference>
<dbReference type="EC" id="4.-.-.-" evidence="8"/>
<evidence type="ECO:0000256" key="5">
    <source>
        <dbReference type="ARBA" id="ARBA00022833"/>
    </source>
</evidence>
<sequence length="115" mass="13344">MLLKLKRKFSSAHRLPDYDGECNNLHGHTWVVEFIIEGETKESGMVEDFKTLKPLLDSVLPDHKYLNDFVQNPTAENMVKYIYDNAAKLLTQRGLKLKQVELWENENASAIFQAY</sequence>
<dbReference type="Gene3D" id="3.30.479.10">
    <property type="entry name" value="6-pyruvoyl tetrahydropterin synthase/QueD"/>
    <property type="match status" value="2"/>
</dbReference>
<feature type="binding site" evidence="10">
    <location>
        <position position="28"/>
    </location>
    <ligand>
        <name>Zn(2+)</name>
        <dbReference type="ChEBI" id="CHEBI:29105"/>
    </ligand>
</feature>
<protein>
    <recommendedName>
        <fullName evidence="3 8">6-carboxy-5,6,7,8-tetrahydropterin synthase</fullName>
        <ecNumber evidence="8">4.-.-.-</ecNumber>
    </recommendedName>
</protein>
<keyword evidence="8" id="KW-0671">Queuosine biosynthesis</keyword>
<keyword evidence="5 8" id="KW-0862">Zinc</keyword>
<reference evidence="11 12" key="1">
    <citation type="journal article" date="2009" name="Appl. Environ. Microbiol.">
        <title>Genomic analysis of 'Elusimicrobium minutum,' the first cultivated representative of the phylum 'Elusimicrobia' (formerly termite group 1).</title>
        <authorList>
            <person name="Herlemann D.P.R."/>
            <person name="Geissinger O."/>
            <person name="Ikeda-Ohtsubo W."/>
            <person name="Kunin V."/>
            <person name="Sun H."/>
            <person name="Lapidus A."/>
            <person name="Hugenholtz P."/>
            <person name="Brune A."/>
        </authorList>
    </citation>
    <scope>NUCLEOTIDE SEQUENCE [LARGE SCALE GENOMIC DNA]</scope>
    <source>
        <strain evidence="11 12">Pei191</strain>
    </source>
</reference>
<feature type="binding site" evidence="10">
    <location>
        <position position="13"/>
    </location>
    <ligand>
        <name>Zn(2+)</name>
        <dbReference type="ChEBI" id="CHEBI:29105"/>
    </ligand>
</feature>
<organism evidence="11 12">
    <name type="scientific">Elusimicrobium minutum (strain Pei191)</name>
    <dbReference type="NCBI Taxonomy" id="445932"/>
    <lineage>
        <taxon>Bacteria</taxon>
        <taxon>Pseudomonadati</taxon>
        <taxon>Elusimicrobiota</taxon>
        <taxon>Elusimicrobia</taxon>
        <taxon>Elusimicrobiales</taxon>
        <taxon>Elusimicrobiaceae</taxon>
        <taxon>Elusimicrobium</taxon>
    </lineage>
</organism>
<feature type="active site" description="Proton acceptor" evidence="9">
    <location>
        <position position="22"/>
    </location>
</feature>
<comment type="pathway">
    <text evidence="1 8">Purine metabolism; 7-cyano-7-deazaguanine biosynthesis.</text>
</comment>
<evidence type="ECO:0000313" key="12">
    <source>
        <dbReference type="Proteomes" id="UP000001029"/>
    </source>
</evidence>
<dbReference type="PANTHER" id="PTHR12589:SF7">
    <property type="entry name" value="6-PYRUVOYL TETRAHYDROBIOPTERIN SYNTHASE"/>
    <property type="match status" value="1"/>
</dbReference>
<dbReference type="RefSeq" id="WP_012414806.1">
    <property type="nucleotide sequence ID" value="NC_010644.1"/>
</dbReference>
<dbReference type="GO" id="GO:0070497">
    <property type="term" value="F:6-carboxytetrahydropterin synthase activity"/>
    <property type="evidence" value="ECO:0007669"/>
    <property type="project" value="UniProtKB-EC"/>
</dbReference>
<dbReference type="AlphaFoldDB" id="B2KC64"/>
<dbReference type="OrthoDB" id="9804698at2"/>
<evidence type="ECO:0000256" key="10">
    <source>
        <dbReference type="PIRSR" id="PIRSR006113-2"/>
    </source>
</evidence>
<dbReference type="Proteomes" id="UP000001029">
    <property type="component" value="Chromosome"/>
</dbReference>
<evidence type="ECO:0000256" key="7">
    <source>
        <dbReference type="ARBA" id="ARBA00048807"/>
    </source>
</evidence>
<evidence type="ECO:0000256" key="4">
    <source>
        <dbReference type="ARBA" id="ARBA00022723"/>
    </source>
</evidence>
<evidence type="ECO:0000256" key="2">
    <source>
        <dbReference type="ARBA" id="ARBA00008900"/>
    </source>
</evidence>
<dbReference type="InterPro" id="IPR038418">
    <property type="entry name" value="6-PTP_synth/QueD_sf"/>
</dbReference>
<name>B2KC64_ELUMP</name>
<feature type="active site" description="Charge relay system" evidence="9">
    <location>
        <position position="104"/>
    </location>
</feature>
<feature type="binding site" evidence="10">
    <location>
        <position position="26"/>
    </location>
    <ligand>
        <name>Zn(2+)</name>
        <dbReference type="ChEBI" id="CHEBI:29105"/>
    </ligand>
</feature>
<accession>B2KC64</accession>
<dbReference type="PANTHER" id="PTHR12589">
    <property type="entry name" value="PYRUVOYL TETRAHYDROBIOPTERIN SYNTHASE"/>
    <property type="match status" value="1"/>
</dbReference>
<dbReference type="GO" id="GO:0046872">
    <property type="term" value="F:metal ion binding"/>
    <property type="evidence" value="ECO:0007669"/>
    <property type="project" value="UniProtKB-KW"/>
</dbReference>
<keyword evidence="6 8" id="KW-0456">Lyase</keyword>
<keyword evidence="4 8" id="KW-0479">Metal-binding</keyword>
<evidence type="ECO:0000256" key="3">
    <source>
        <dbReference type="ARBA" id="ARBA00018141"/>
    </source>
</evidence>
<dbReference type="GO" id="GO:0008616">
    <property type="term" value="P:tRNA queuosine(34) biosynthetic process"/>
    <property type="evidence" value="ECO:0007669"/>
    <property type="project" value="UniProtKB-KW"/>
</dbReference>
<dbReference type="SUPFAM" id="SSF55620">
    <property type="entry name" value="Tetrahydrobiopterin biosynthesis enzymes-like"/>
    <property type="match status" value="1"/>
</dbReference>
<keyword evidence="12" id="KW-1185">Reference proteome</keyword>
<proteinExistence type="inferred from homology"/>
<dbReference type="PIRSF" id="PIRSF006113">
    <property type="entry name" value="PTP_synth"/>
    <property type="match status" value="1"/>
</dbReference>
<comment type="similarity">
    <text evidence="2 8">Belongs to the PTPS family. QueD subfamily.</text>
</comment>
<evidence type="ECO:0000313" key="11">
    <source>
        <dbReference type="EMBL" id="ACC98191.1"/>
    </source>
</evidence>
<gene>
    <name evidence="11" type="ordered locus">Emin_0636</name>
</gene>